<accession>A0A383W499</accession>
<evidence type="ECO:0000256" key="5">
    <source>
        <dbReference type="ARBA" id="ARBA00022660"/>
    </source>
</evidence>
<comment type="subcellular location">
    <subcellularLocation>
        <location evidence="2">Mitochondrion</location>
    </subcellularLocation>
</comment>
<evidence type="ECO:0000256" key="6">
    <source>
        <dbReference type="ARBA" id="ARBA00022737"/>
    </source>
</evidence>
<keyword evidence="8" id="KW-0496">Mitochondrion</keyword>
<evidence type="ECO:0000256" key="2">
    <source>
        <dbReference type="ARBA" id="ARBA00004173"/>
    </source>
</evidence>
<keyword evidence="7" id="KW-0249">Electron transport</keyword>
<evidence type="ECO:0000313" key="11">
    <source>
        <dbReference type="Proteomes" id="UP000256970"/>
    </source>
</evidence>
<protein>
    <submittedName>
        <fullName evidence="10">Uncharacterized protein</fullName>
    </submittedName>
</protein>
<dbReference type="PANTHER" id="PTHR13344:SF0">
    <property type="entry name" value="NADH DEHYDROGENASE [UBIQUINONE] 1 ALPHA SUBCOMPLEX SUBUNIT 8"/>
    <property type="match status" value="1"/>
</dbReference>
<evidence type="ECO:0000256" key="9">
    <source>
        <dbReference type="ARBA" id="ARBA00023157"/>
    </source>
</evidence>
<keyword evidence="6" id="KW-0677">Repeat</keyword>
<evidence type="ECO:0000256" key="1">
    <source>
        <dbReference type="ARBA" id="ARBA00003195"/>
    </source>
</evidence>
<keyword evidence="9" id="KW-1015">Disulfide bond</keyword>
<gene>
    <name evidence="10" type="ORF">BQ4739_LOCUS11636</name>
</gene>
<sequence length="101" mass="11539">MADRRATSSELYAMSKHLAVKCSQPEVAYLNCKDKHSHPEDCLQEAKAVIKCSENLLLEMYDKAPQEFKDCVECLDYYTLDLKKCHKELKTLEQAAPLDGK</sequence>
<comment type="function">
    <text evidence="1">Accessory subunit of the mitochondrial membrane respiratory chain NADH dehydrogenase (Complex I), that is believed not to be involved in catalysis. Complex I functions in the transfer of electrons from NADH to the respiratory chain. The immediate electron acceptor for the enzyme is believed to be ubiquinone.</text>
</comment>
<dbReference type="STRING" id="3088.A0A383W499"/>
<name>A0A383W499_TETOB</name>
<dbReference type="InterPro" id="IPR016680">
    <property type="entry name" value="NDUFA8"/>
</dbReference>
<keyword evidence="11" id="KW-1185">Reference proteome</keyword>
<keyword evidence="5" id="KW-0679">Respiratory chain</keyword>
<dbReference type="GO" id="GO:0005739">
    <property type="term" value="C:mitochondrion"/>
    <property type="evidence" value="ECO:0007669"/>
    <property type="project" value="UniProtKB-SubCell"/>
</dbReference>
<organism evidence="10 11">
    <name type="scientific">Tetradesmus obliquus</name>
    <name type="common">Green alga</name>
    <name type="synonym">Acutodesmus obliquus</name>
    <dbReference type="NCBI Taxonomy" id="3088"/>
    <lineage>
        <taxon>Eukaryota</taxon>
        <taxon>Viridiplantae</taxon>
        <taxon>Chlorophyta</taxon>
        <taxon>core chlorophytes</taxon>
        <taxon>Chlorophyceae</taxon>
        <taxon>CS clade</taxon>
        <taxon>Sphaeropleales</taxon>
        <taxon>Scenedesmaceae</taxon>
        <taxon>Tetradesmus</taxon>
    </lineage>
</organism>
<keyword evidence="4" id="KW-0813">Transport</keyword>
<dbReference type="AlphaFoldDB" id="A0A383W499"/>
<comment type="similarity">
    <text evidence="3">Belongs to the complex I NDUFA8 subunit family.</text>
</comment>
<proteinExistence type="inferred from homology"/>
<dbReference type="PANTHER" id="PTHR13344">
    <property type="entry name" value="NADH-UBIQUINONE OXIDOREDUCTASE"/>
    <property type="match status" value="1"/>
</dbReference>
<reference evidence="10 11" key="1">
    <citation type="submission" date="2016-10" db="EMBL/GenBank/DDBJ databases">
        <authorList>
            <person name="Cai Z."/>
        </authorList>
    </citation>
    <scope>NUCLEOTIDE SEQUENCE [LARGE SCALE GENOMIC DNA]</scope>
</reference>
<evidence type="ECO:0000256" key="3">
    <source>
        <dbReference type="ARBA" id="ARBA00010705"/>
    </source>
</evidence>
<evidence type="ECO:0000256" key="4">
    <source>
        <dbReference type="ARBA" id="ARBA00022448"/>
    </source>
</evidence>
<dbReference type="Proteomes" id="UP000256970">
    <property type="component" value="Unassembled WGS sequence"/>
</dbReference>
<evidence type="ECO:0000256" key="7">
    <source>
        <dbReference type="ARBA" id="ARBA00022982"/>
    </source>
</evidence>
<dbReference type="EMBL" id="FNXT01001055">
    <property type="protein sequence ID" value="SZX71496.1"/>
    <property type="molecule type" value="Genomic_DNA"/>
</dbReference>
<evidence type="ECO:0000256" key="8">
    <source>
        <dbReference type="ARBA" id="ARBA00023128"/>
    </source>
</evidence>
<evidence type="ECO:0000313" key="10">
    <source>
        <dbReference type="EMBL" id="SZX71496.1"/>
    </source>
</evidence>
<dbReference type="GO" id="GO:0006120">
    <property type="term" value="P:mitochondrial electron transport, NADH to ubiquinone"/>
    <property type="evidence" value="ECO:0007669"/>
    <property type="project" value="InterPro"/>
</dbReference>